<proteinExistence type="predicted"/>
<dbReference type="AlphaFoldDB" id="A0A9E7BZC6"/>
<dbReference type="KEGG" id="sbae:DSM104329_00740"/>
<name>A0A9E7BZC6_9ACTN</name>
<feature type="chain" id="PRO_5039001796" evidence="1">
    <location>
        <begin position="23"/>
        <end position="155"/>
    </location>
</feature>
<accession>A0A9E7BZC6</accession>
<protein>
    <submittedName>
        <fullName evidence="2">Uncharacterized protein</fullName>
    </submittedName>
</protein>
<keyword evidence="1" id="KW-0732">Signal</keyword>
<organism evidence="2 3">
    <name type="scientific">Capillimicrobium parvum</name>
    <dbReference type="NCBI Taxonomy" id="2884022"/>
    <lineage>
        <taxon>Bacteria</taxon>
        <taxon>Bacillati</taxon>
        <taxon>Actinomycetota</taxon>
        <taxon>Thermoleophilia</taxon>
        <taxon>Solirubrobacterales</taxon>
        <taxon>Capillimicrobiaceae</taxon>
        <taxon>Capillimicrobium</taxon>
    </lineage>
</organism>
<feature type="signal peptide" evidence="1">
    <location>
        <begin position="1"/>
        <end position="22"/>
    </location>
</feature>
<dbReference type="RefSeq" id="WP_259314042.1">
    <property type="nucleotide sequence ID" value="NZ_CP087164.1"/>
</dbReference>
<reference evidence="2" key="1">
    <citation type="journal article" date="2022" name="Int. J. Syst. Evol. Microbiol.">
        <title>Pseudomonas aegrilactucae sp. nov. and Pseudomonas morbosilactucae sp. nov., pathogens causing bacterial rot of lettuce in Japan.</title>
        <authorList>
            <person name="Sawada H."/>
            <person name="Fujikawa T."/>
            <person name="Satou M."/>
        </authorList>
    </citation>
    <scope>NUCLEOTIDE SEQUENCE</scope>
    <source>
        <strain evidence="2">0166_1</strain>
    </source>
</reference>
<evidence type="ECO:0000256" key="1">
    <source>
        <dbReference type="SAM" id="SignalP"/>
    </source>
</evidence>
<dbReference type="EMBL" id="CP087164">
    <property type="protein sequence ID" value="UGS34362.1"/>
    <property type="molecule type" value="Genomic_DNA"/>
</dbReference>
<sequence>MKKSLAVLAISAASLTAMPAVASAKTLRLFSKPIPQVGGPFDANGNPLTGAPGPGAYFVGGDHLYRGTATHHARAVFGYDHIVCTILDVNAHARCNADIVLRDGVVYGTNFPLDLQAQDSVITTGLFGIGRYSHVTSITSHNVGNTDNSELTIRY</sequence>
<evidence type="ECO:0000313" key="2">
    <source>
        <dbReference type="EMBL" id="UGS34362.1"/>
    </source>
</evidence>
<keyword evidence="3" id="KW-1185">Reference proteome</keyword>
<gene>
    <name evidence="2" type="ORF">DSM104329_00740</name>
</gene>
<dbReference type="Proteomes" id="UP001162834">
    <property type="component" value="Chromosome"/>
</dbReference>
<evidence type="ECO:0000313" key="3">
    <source>
        <dbReference type="Proteomes" id="UP001162834"/>
    </source>
</evidence>